<sequence length="290" mass="30963">MIASTSAAPPPPLSTGAKVAIALAAVAVVAASAAFVFWLLHRQALSASDSHDSKAQAARRDAFVPTQANFSSDGTSSNVPLTPWAKWRALRPKQRRLPFAAAAEPPPASPPEAPGTASLQARALEHHPLPLGRHHSPSPNHHHSPPAATTTTAPRPNGPAMTPPRTPRQQRAFLPPSPGPPPTRPLPLPPPHAAQRSRPVTPTTRHTPVPLASPPAPNLPPNKPSPVRGDELIWLTREYLYEQNAGRRFDAGIPLFPTPIQDLQRPSISQHELDILAGNTKVNLLDVNNK</sequence>
<dbReference type="EMBL" id="NJET01000101">
    <property type="protein sequence ID" value="PHH61518.1"/>
    <property type="molecule type" value="Genomic_DNA"/>
</dbReference>
<gene>
    <name evidence="3" type="ORF">CDD81_309</name>
</gene>
<dbReference type="OrthoDB" id="10629738at2759"/>
<evidence type="ECO:0000313" key="4">
    <source>
        <dbReference type="Proteomes" id="UP000226192"/>
    </source>
</evidence>
<evidence type="ECO:0000256" key="1">
    <source>
        <dbReference type="SAM" id="MobiDB-lite"/>
    </source>
</evidence>
<reference evidence="3 4" key="1">
    <citation type="submission" date="2017-06" db="EMBL/GenBank/DDBJ databases">
        <title>Ant-infecting Ophiocordyceps genomes reveal a high diversity of potential behavioral manipulation genes and a possible major role for enterotoxins.</title>
        <authorList>
            <person name="De Bekker C."/>
            <person name="Evans H.C."/>
            <person name="Brachmann A."/>
            <person name="Hughes D.P."/>
        </authorList>
    </citation>
    <scope>NUCLEOTIDE SEQUENCE [LARGE SCALE GENOMIC DNA]</scope>
    <source>
        <strain evidence="3 4">Map64</strain>
    </source>
</reference>
<feature type="compositionally biased region" description="Pro residues" evidence="1">
    <location>
        <begin position="175"/>
        <end position="192"/>
    </location>
</feature>
<proteinExistence type="predicted"/>
<feature type="transmembrane region" description="Helical" evidence="2">
    <location>
        <begin position="20"/>
        <end position="40"/>
    </location>
</feature>
<comment type="caution">
    <text evidence="3">The sequence shown here is derived from an EMBL/GenBank/DDBJ whole genome shotgun (WGS) entry which is preliminary data.</text>
</comment>
<feature type="region of interest" description="Disordered" evidence="1">
    <location>
        <begin position="129"/>
        <end position="225"/>
    </location>
</feature>
<dbReference type="PRINTS" id="PR01217">
    <property type="entry name" value="PRICHEXTENSN"/>
</dbReference>
<keyword evidence="4" id="KW-1185">Reference proteome</keyword>
<feature type="compositionally biased region" description="Pro residues" evidence="1">
    <location>
        <begin position="211"/>
        <end position="224"/>
    </location>
</feature>
<accession>A0A2C5XG95</accession>
<name>A0A2C5XG95_9HYPO</name>
<protein>
    <submittedName>
        <fullName evidence="3">Uncharacterized protein</fullName>
    </submittedName>
</protein>
<feature type="compositionally biased region" description="Basic residues" evidence="1">
    <location>
        <begin position="132"/>
        <end position="144"/>
    </location>
</feature>
<evidence type="ECO:0000313" key="3">
    <source>
        <dbReference type="EMBL" id="PHH61518.1"/>
    </source>
</evidence>
<dbReference type="AlphaFoldDB" id="A0A2C5XG95"/>
<organism evidence="3 4">
    <name type="scientific">Ophiocordyceps australis</name>
    <dbReference type="NCBI Taxonomy" id="1399860"/>
    <lineage>
        <taxon>Eukaryota</taxon>
        <taxon>Fungi</taxon>
        <taxon>Dikarya</taxon>
        <taxon>Ascomycota</taxon>
        <taxon>Pezizomycotina</taxon>
        <taxon>Sordariomycetes</taxon>
        <taxon>Hypocreomycetidae</taxon>
        <taxon>Hypocreales</taxon>
        <taxon>Ophiocordycipitaceae</taxon>
        <taxon>Ophiocordyceps</taxon>
    </lineage>
</organism>
<keyword evidence="2" id="KW-0472">Membrane</keyword>
<keyword evidence="2" id="KW-0812">Transmembrane</keyword>
<feature type="compositionally biased region" description="Low complexity" evidence="1">
    <location>
        <begin position="145"/>
        <end position="160"/>
    </location>
</feature>
<dbReference type="Proteomes" id="UP000226192">
    <property type="component" value="Unassembled WGS sequence"/>
</dbReference>
<keyword evidence="2" id="KW-1133">Transmembrane helix</keyword>
<evidence type="ECO:0000256" key="2">
    <source>
        <dbReference type="SAM" id="Phobius"/>
    </source>
</evidence>
<feature type="compositionally biased region" description="Low complexity" evidence="1">
    <location>
        <begin position="198"/>
        <end position="210"/>
    </location>
</feature>